<dbReference type="EMBL" id="SMLD01000006">
    <property type="protein sequence ID" value="TDE59050.1"/>
    <property type="molecule type" value="Genomic_DNA"/>
</dbReference>
<evidence type="ECO:0000313" key="1">
    <source>
        <dbReference type="EMBL" id="TDE59050.1"/>
    </source>
</evidence>
<proteinExistence type="predicted"/>
<name>A0A4R5FW65_9ACTN</name>
<reference evidence="1 2" key="1">
    <citation type="submission" date="2019-03" db="EMBL/GenBank/DDBJ databases">
        <title>Draft genome sequences of novel Actinobacteria.</title>
        <authorList>
            <person name="Sahin N."/>
            <person name="Ay H."/>
            <person name="Saygin H."/>
        </authorList>
    </citation>
    <scope>NUCLEOTIDE SEQUENCE [LARGE SCALE GENOMIC DNA]</scope>
    <source>
        <strain evidence="1 2">6K102</strain>
    </source>
</reference>
<accession>A0A4R5FW65</accession>
<sequence>MIVDPGMGRFVVVASVVLVMGMAGGSADNMYQPVRVAPALSIDEIAERLRPHESADRSRPHRAHNIFVLCTGILDPRAEPRGLPVHVVRLATDPQLDARFIRAPDPATAHDMSEAATRVAQDCAGTPSEEMGATSHGEVSVAPFRRGGWSGVQVVSNVRAKRPTAFLYTPITTGRLAVSRGVWVVDLEWTVRGSFGYTQSDWTTRGLRVAEWALSLAG</sequence>
<comment type="caution">
    <text evidence="1">The sequence shown here is derived from an EMBL/GenBank/DDBJ whole genome shotgun (WGS) entry which is preliminary data.</text>
</comment>
<protein>
    <recommendedName>
        <fullName evidence="3">Sensor domain-containing protein</fullName>
    </recommendedName>
</protein>
<evidence type="ECO:0000313" key="2">
    <source>
        <dbReference type="Proteomes" id="UP000295136"/>
    </source>
</evidence>
<evidence type="ECO:0008006" key="3">
    <source>
        <dbReference type="Google" id="ProtNLM"/>
    </source>
</evidence>
<dbReference type="RefSeq" id="WP_132628259.1">
    <property type="nucleotide sequence ID" value="NZ_SMLD01000006.1"/>
</dbReference>
<organism evidence="1 2">
    <name type="scientific">Nonomuraea mesophila</name>
    <dbReference type="NCBI Taxonomy" id="2530382"/>
    <lineage>
        <taxon>Bacteria</taxon>
        <taxon>Bacillati</taxon>
        <taxon>Actinomycetota</taxon>
        <taxon>Actinomycetes</taxon>
        <taxon>Streptosporangiales</taxon>
        <taxon>Streptosporangiaceae</taxon>
        <taxon>Nonomuraea</taxon>
    </lineage>
</organism>
<gene>
    <name evidence="1" type="ORF">E1295_03880</name>
</gene>
<dbReference type="Proteomes" id="UP000295136">
    <property type="component" value="Unassembled WGS sequence"/>
</dbReference>
<dbReference type="AlphaFoldDB" id="A0A4R5FW65"/>
<keyword evidence="2" id="KW-1185">Reference proteome</keyword>